<dbReference type="KEGG" id="nti:DNFV4_03113"/>
<evidence type="ECO:0000256" key="3">
    <source>
        <dbReference type="ARBA" id="ARBA00023237"/>
    </source>
</evidence>
<sequence length="270" mass="30121">MMSLVLLSCTTSQVRMAEDLAAAGQWDEAVAIYRQAVKANPYDRELVARLDEAKQEAAAAHYEVGREYLAERQLPEALTELKMAMGYDPSNRDYQAALADALRLKQAQDQLQLARKFQGMGRTDEALAIYERVVELDPSLIEALTGITTLSTQQRAAQSVGQSTKPITMRFQNAKLKEVFEIVARTANINVVFDKDIRDDPITIFLKDMSFDEALTLILNTNGLVSQKVGPDTLLILPNNKQKLAQYQDLMVRTFYLSNAKAKDAVMGVI</sequence>
<dbReference type="SMART" id="SM00028">
    <property type="entry name" value="TPR"/>
    <property type="match status" value="3"/>
</dbReference>
<accession>A0AA86N0W8</accession>
<keyword evidence="2" id="KW-0472">Membrane</keyword>
<dbReference type="InterPro" id="IPR032508">
    <property type="entry name" value="FecR_C"/>
</dbReference>
<dbReference type="PROSITE" id="PS50005">
    <property type="entry name" value="TPR"/>
    <property type="match status" value="3"/>
</dbReference>
<dbReference type="Pfam" id="PF16344">
    <property type="entry name" value="FecR_C"/>
    <property type="match status" value="1"/>
</dbReference>
<dbReference type="Gene3D" id="3.30.1370.130">
    <property type="match status" value="1"/>
</dbReference>
<feature type="repeat" description="TPR" evidence="4">
    <location>
        <begin position="10"/>
        <end position="43"/>
    </location>
</feature>
<name>A0AA86N0W8_9BACT</name>
<feature type="repeat" description="TPR" evidence="4">
    <location>
        <begin position="58"/>
        <end position="91"/>
    </location>
</feature>
<dbReference type="Gene3D" id="1.25.40.10">
    <property type="entry name" value="Tetratricopeptide repeat domain"/>
    <property type="match status" value="1"/>
</dbReference>
<evidence type="ECO:0000256" key="4">
    <source>
        <dbReference type="PROSITE-ProRule" id="PRU00339"/>
    </source>
</evidence>
<keyword evidence="7" id="KW-1185">Reference proteome</keyword>
<keyword evidence="4" id="KW-0802">TPR repeat</keyword>
<evidence type="ECO:0000259" key="5">
    <source>
        <dbReference type="SMART" id="SM00965"/>
    </source>
</evidence>
<dbReference type="SMART" id="SM00965">
    <property type="entry name" value="STN"/>
    <property type="match status" value="1"/>
</dbReference>
<dbReference type="InterPro" id="IPR011662">
    <property type="entry name" value="Secretin/TonB_short_N"/>
</dbReference>
<feature type="domain" description="Secretin/TonB short N-terminal" evidence="5">
    <location>
        <begin position="189"/>
        <end position="239"/>
    </location>
</feature>
<evidence type="ECO:0000313" key="7">
    <source>
        <dbReference type="Proteomes" id="UP001179121"/>
    </source>
</evidence>
<dbReference type="InterPro" id="IPR019734">
    <property type="entry name" value="TPR_rpt"/>
</dbReference>
<gene>
    <name evidence="6" type="ORF">DNFV4_03113</name>
</gene>
<dbReference type="Pfam" id="PF13181">
    <property type="entry name" value="TPR_8"/>
    <property type="match status" value="1"/>
</dbReference>
<keyword evidence="1" id="KW-0813">Transport</keyword>
<evidence type="ECO:0000313" key="6">
    <source>
        <dbReference type="EMBL" id="CAI4032683.1"/>
    </source>
</evidence>
<feature type="repeat" description="TPR" evidence="4">
    <location>
        <begin position="107"/>
        <end position="140"/>
    </location>
</feature>
<evidence type="ECO:0000256" key="2">
    <source>
        <dbReference type="ARBA" id="ARBA00023136"/>
    </source>
</evidence>
<keyword evidence="3" id="KW-0998">Cell outer membrane</keyword>
<reference evidence="6" key="1">
    <citation type="submission" date="2022-10" db="EMBL/GenBank/DDBJ databases">
        <authorList>
            <person name="Koch H."/>
        </authorList>
    </citation>
    <scope>NUCLEOTIDE SEQUENCE</scope>
    <source>
        <strain evidence="6">DNF</strain>
    </source>
</reference>
<dbReference type="RefSeq" id="WP_289269403.1">
    <property type="nucleotide sequence ID" value="NZ_OX365700.1"/>
</dbReference>
<dbReference type="EMBL" id="OX365700">
    <property type="protein sequence ID" value="CAI4032683.1"/>
    <property type="molecule type" value="Genomic_DNA"/>
</dbReference>
<organism evidence="6 7">
    <name type="scientific">Nitrospira tepida</name>
    <dbReference type="NCBI Taxonomy" id="2973512"/>
    <lineage>
        <taxon>Bacteria</taxon>
        <taxon>Pseudomonadati</taxon>
        <taxon>Nitrospirota</taxon>
        <taxon>Nitrospiria</taxon>
        <taxon>Nitrospirales</taxon>
        <taxon>Nitrospiraceae</taxon>
        <taxon>Nitrospira</taxon>
    </lineage>
</organism>
<dbReference type="SUPFAM" id="SSF48452">
    <property type="entry name" value="TPR-like"/>
    <property type="match status" value="1"/>
</dbReference>
<dbReference type="Pfam" id="PF13428">
    <property type="entry name" value="TPR_14"/>
    <property type="match status" value="1"/>
</dbReference>
<dbReference type="InterPro" id="IPR011990">
    <property type="entry name" value="TPR-like_helical_dom_sf"/>
</dbReference>
<dbReference type="GO" id="GO:0019867">
    <property type="term" value="C:outer membrane"/>
    <property type="evidence" value="ECO:0007669"/>
    <property type="project" value="InterPro"/>
</dbReference>
<dbReference type="AlphaFoldDB" id="A0AA86N0W8"/>
<evidence type="ECO:0000256" key="1">
    <source>
        <dbReference type="ARBA" id="ARBA00022448"/>
    </source>
</evidence>
<protein>
    <recommendedName>
        <fullName evidence="5">Secretin/TonB short N-terminal domain-containing protein</fullName>
    </recommendedName>
</protein>
<dbReference type="Proteomes" id="UP001179121">
    <property type="component" value="Chromosome"/>
</dbReference>
<proteinExistence type="predicted"/>